<evidence type="ECO:0000259" key="4">
    <source>
        <dbReference type="Pfam" id="PF00593"/>
    </source>
</evidence>
<comment type="subcellular location">
    <subcellularLocation>
        <location evidence="1">Cell outer membrane</location>
    </subcellularLocation>
</comment>
<comment type="caution">
    <text evidence="5">The sequence shown here is derived from an EMBL/GenBank/DDBJ whole genome shotgun (WGS) entry which is preliminary data.</text>
</comment>
<evidence type="ECO:0000313" key="6">
    <source>
        <dbReference type="Proteomes" id="UP000680067"/>
    </source>
</evidence>
<keyword evidence="6" id="KW-1185">Reference proteome</keyword>
<sequence length="120" mass="13826">SYRANLPYRHSVGEGRDRTLTQSGKYGQLLGDAHRLSAGWEFEFRRRDDERNVTVLGLQQLPGMDTLPLHAKIDRQAYYLQDEWELSDQWLLYGGLRHETIATRSDTFDGAVSNRSQVIS</sequence>
<evidence type="ECO:0000256" key="2">
    <source>
        <dbReference type="ARBA" id="ARBA00023136"/>
    </source>
</evidence>
<dbReference type="Proteomes" id="UP000680067">
    <property type="component" value="Unassembled WGS sequence"/>
</dbReference>
<organism evidence="5 6">
    <name type="scientific">Undibacterium luofuense</name>
    <dbReference type="NCBI Taxonomy" id="2828733"/>
    <lineage>
        <taxon>Bacteria</taxon>
        <taxon>Pseudomonadati</taxon>
        <taxon>Pseudomonadota</taxon>
        <taxon>Betaproteobacteria</taxon>
        <taxon>Burkholderiales</taxon>
        <taxon>Oxalobacteraceae</taxon>
        <taxon>Undibacterium</taxon>
    </lineage>
</organism>
<dbReference type="SUPFAM" id="SSF56935">
    <property type="entry name" value="Porins"/>
    <property type="match status" value="1"/>
</dbReference>
<evidence type="ECO:0000313" key="5">
    <source>
        <dbReference type="EMBL" id="MBR7784517.1"/>
    </source>
</evidence>
<keyword evidence="3" id="KW-0998">Cell outer membrane</keyword>
<gene>
    <name evidence="5" type="ORF">KDM89_20495</name>
</gene>
<protein>
    <submittedName>
        <fullName evidence="5">TonB-dependent receptor</fullName>
    </submittedName>
</protein>
<feature type="non-terminal residue" evidence="5">
    <location>
        <position position="120"/>
    </location>
</feature>
<evidence type="ECO:0000256" key="1">
    <source>
        <dbReference type="ARBA" id="ARBA00004442"/>
    </source>
</evidence>
<dbReference type="AlphaFoldDB" id="A0A941DNM8"/>
<feature type="non-terminal residue" evidence="5">
    <location>
        <position position="1"/>
    </location>
</feature>
<dbReference type="RefSeq" id="WP_212689703.1">
    <property type="nucleotide sequence ID" value="NZ_JAGSPN010000295.1"/>
</dbReference>
<keyword evidence="5" id="KW-0675">Receptor</keyword>
<reference evidence="5" key="1">
    <citation type="submission" date="2021-04" db="EMBL/GenBank/DDBJ databases">
        <title>novel species isolated from subtropical streams in China.</title>
        <authorList>
            <person name="Lu H."/>
        </authorList>
    </citation>
    <scope>NUCLEOTIDE SEQUENCE</scope>
    <source>
        <strain evidence="5">LFS511W</strain>
    </source>
</reference>
<name>A0A941DNM8_9BURK</name>
<dbReference type="GO" id="GO:0009279">
    <property type="term" value="C:cell outer membrane"/>
    <property type="evidence" value="ECO:0007669"/>
    <property type="project" value="UniProtKB-SubCell"/>
</dbReference>
<dbReference type="InterPro" id="IPR036942">
    <property type="entry name" value="Beta-barrel_TonB_sf"/>
</dbReference>
<dbReference type="EMBL" id="JAGSPN010000295">
    <property type="protein sequence ID" value="MBR7784517.1"/>
    <property type="molecule type" value="Genomic_DNA"/>
</dbReference>
<keyword evidence="2" id="KW-0472">Membrane</keyword>
<feature type="domain" description="TonB-dependent receptor-like beta-barrel" evidence="4">
    <location>
        <begin position="18"/>
        <end position="112"/>
    </location>
</feature>
<evidence type="ECO:0000256" key="3">
    <source>
        <dbReference type="ARBA" id="ARBA00023237"/>
    </source>
</evidence>
<dbReference type="Gene3D" id="2.40.170.20">
    <property type="entry name" value="TonB-dependent receptor, beta-barrel domain"/>
    <property type="match status" value="1"/>
</dbReference>
<dbReference type="InterPro" id="IPR000531">
    <property type="entry name" value="Beta-barrel_TonB"/>
</dbReference>
<accession>A0A941DNM8</accession>
<proteinExistence type="predicted"/>
<dbReference type="Pfam" id="PF00593">
    <property type="entry name" value="TonB_dep_Rec_b-barrel"/>
    <property type="match status" value="1"/>
</dbReference>